<reference evidence="1" key="1">
    <citation type="journal article" date="2015" name="Nature">
        <title>Complex archaea that bridge the gap between prokaryotes and eukaryotes.</title>
        <authorList>
            <person name="Spang A."/>
            <person name="Saw J.H."/>
            <person name="Jorgensen S.L."/>
            <person name="Zaremba-Niedzwiedzka K."/>
            <person name="Martijn J."/>
            <person name="Lind A.E."/>
            <person name="van Eijk R."/>
            <person name="Schleper C."/>
            <person name="Guy L."/>
            <person name="Ettema T.J."/>
        </authorList>
    </citation>
    <scope>NUCLEOTIDE SEQUENCE</scope>
</reference>
<sequence length="57" mass="7053">YVKYLWKIYKNIYMPYSPKYMGIWHGAILFRYGRIKQHLDTHKLFNSNELHEGMMEV</sequence>
<dbReference type="EMBL" id="LAZR01012499">
    <property type="protein sequence ID" value="KKM26510.1"/>
    <property type="molecule type" value="Genomic_DNA"/>
</dbReference>
<name>A0A0F9LGD2_9ZZZZ</name>
<dbReference type="AlphaFoldDB" id="A0A0F9LGD2"/>
<evidence type="ECO:0000313" key="1">
    <source>
        <dbReference type="EMBL" id="KKM26510.1"/>
    </source>
</evidence>
<organism evidence="1">
    <name type="scientific">marine sediment metagenome</name>
    <dbReference type="NCBI Taxonomy" id="412755"/>
    <lineage>
        <taxon>unclassified sequences</taxon>
        <taxon>metagenomes</taxon>
        <taxon>ecological metagenomes</taxon>
    </lineage>
</organism>
<gene>
    <name evidence="1" type="ORF">LCGC14_1583990</name>
</gene>
<feature type="non-terminal residue" evidence="1">
    <location>
        <position position="1"/>
    </location>
</feature>
<accession>A0A0F9LGD2</accession>
<comment type="caution">
    <text evidence="1">The sequence shown here is derived from an EMBL/GenBank/DDBJ whole genome shotgun (WGS) entry which is preliminary data.</text>
</comment>
<protein>
    <submittedName>
        <fullName evidence="1">Uncharacterized protein</fullName>
    </submittedName>
</protein>
<proteinExistence type="predicted"/>